<keyword evidence="1" id="KW-0732">Signal</keyword>
<evidence type="ECO:0000313" key="3">
    <source>
        <dbReference type="Proteomes" id="UP000253941"/>
    </source>
</evidence>
<dbReference type="RefSeq" id="WP_114581254.1">
    <property type="nucleotide sequence ID" value="NZ_QPMH01000004.1"/>
</dbReference>
<feature type="signal peptide" evidence="1">
    <location>
        <begin position="1"/>
        <end position="21"/>
    </location>
</feature>
<comment type="caution">
    <text evidence="2">The sequence shown here is derived from an EMBL/GenBank/DDBJ whole genome shotgun (WGS) entry which is preliminary data.</text>
</comment>
<evidence type="ECO:0000256" key="1">
    <source>
        <dbReference type="SAM" id="SignalP"/>
    </source>
</evidence>
<evidence type="ECO:0000313" key="2">
    <source>
        <dbReference type="EMBL" id="RDD62679.1"/>
    </source>
</evidence>
<protein>
    <recommendedName>
        <fullName evidence="4">DUF3108 domain-containing protein</fullName>
    </recommendedName>
</protein>
<keyword evidence="3" id="KW-1185">Reference proteome</keyword>
<dbReference type="AlphaFoldDB" id="A0A369TBJ5"/>
<accession>A0A369TBJ5</accession>
<sequence>MRIVTLLAALLVMSAPSVMQAAETTGRMVFDVYRGDSRIGTHRFDFRRTGNEGIEVDIAIDLKVGFGPITLYRYRHRNETVWLDGRLQRMDARTYDDGDKYFVEARAVDEGLQVISSDVGTYTAQADTLPSTYWMRETVAQTRLVNTQNGKMARIEVVEEATDNLATPISVPPSRQYRLTGDVSLSLWYDSGERLAKLSFEKGGEQVTYKLVERSGFVPSSVHLPDERVQG</sequence>
<organism evidence="2 3">
    <name type="scientific">Ferruginivarius sediminum</name>
    <dbReference type="NCBI Taxonomy" id="2661937"/>
    <lineage>
        <taxon>Bacteria</taxon>
        <taxon>Pseudomonadati</taxon>
        <taxon>Pseudomonadota</taxon>
        <taxon>Alphaproteobacteria</taxon>
        <taxon>Rhodospirillales</taxon>
        <taxon>Rhodospirillaceae</taxon>
        <taxon>Ferruginivarius</taxon>
    </lineage>
</organism>
<feature type="chain" id="PRO_5017017475" description="DUF3108 domain-containing protein" evidence="1">
    <location>
        <begin position="22"/>
        <end position="231"/>
    </location>
</feature>
<dbReference type="InterPro" id="IPR045767">
    <property type="entry name" value="DUF6134"/>
</dbReference>
<proteinExistence type="predicted"/>
<dbReference type="Pfam" id="PF19630">
    <property type="entry name" value="DUF6134"/>
    <property type="match status" value="1"/>
</dbReference>
<reference evidence="2 3" key="1">
    <citation type="submission" date="2018-07" db="EMBL/GenBank/DDBJ databases">
        <title>Venubactetium sediminum gen. nov., sp. nov., isolated from a marine solar saltern.</title>
        <authorList>
            <person name="Wang S."/>
        </authorList>
    </citation>
    <scope>NUCLEOTIDE SEQUENCE [LARGE SCALE GENOMIC DNA]</scope>
    <source>
        <strain evidence="2 3">WD2A32</strain>
    </source>
</reference>
<dbReference type="EMBL" id="QPMH01000004">
    <property type="protein sequence ID" value="RDD62679.1"/>
    <property type="molecule type" value="Genomic_DNA"/>
</dbReference>
<name>A0A369TBJ5_9PROT</name>
<evidence type="ECO:0008006" key="4">
    <source>
        <dbReference type="Google" id="ProtNLM"/>
    </source>
</evidence>
<dbReference type="Proteomes" id="UP000253941">
    <property type="component" value="Unassembled WGS sequence"/>
</dbReference>
<gene>
    <name evidence="2" type="ORF">DRB17_05825</name>
</gene>